<organism evidence="3">
    <name type="scientific">Talaromyces marneffei PM1</name>
    <dbReference type="NCBI Taxonomy" id="1077442"/>
    <lineage>
        <taxon>Eukaryota</taxon>
        <taxon>Fungi</taxon>
        <taxon>Dikarya</taxon>
        <taxon>Ascomycota</taxon>
        <taxon>Pezizomycotina</taxon>
        <taxon>Eurotiomycetes</taxon>
        <taxon>Eurotiomycetidae</taxon>
        <taxon>Eurotiales</taxon>
        <taxon>Trichocomaceae</taxon>
        <taxon>Talaromyces</taxon>
        <taxon>Talaromyces sect. Talaromyces</taxon>
    </lineage>
</organism>
<sequence length="251" mass="28893">GLSSSSQRTYSPHQSLRSSIDPTPGRLIELRQTSFNIPDNPIRLRFTKSSVMSEYRCRPEELPHRLYRVHYPESETIRTDVGFKAADTTTVYGNSECDLRLLKQAVEDHFTWGYRGRSPFISLFSDRNHAENWGCAEPWLGSNPHREQWSLFTIDTSLLKEVCVFKVSRLVDVLGVKIPERAVQHERGSYICLHQVPANAILEEMTGSDVKYFQQCVDDRWDPSFGYDSDDSAVQNNINDDLMKIIEGDWD</sequence>
<name>A0A093V787_TALMA</name>
<comment type="caution">
    <text evidence="3">The sequence shown here is derived from an EMBL/GenBank/DDBJ whole genome shotgun (WGS) entry which is preliminary data.</text>
</comment>
<dbReference type="Pfam" id="PF24494">
    <property type="entry name" value="DUF7587"/>
    <property type="match status" value="1"/>
</dbReference>
<protein>
    <recommendedName>
        <fullName evidence="2">DUF7587 domain-containing protein</fullName>
    </recommendedName>
</protein>
<feature type="compositionally biased region" description="Polar residues" evidence="1">
    <location>
        <begin position="1"/>
        <end position="21"/>
    </location>
</feature>
<evidence type="ECO:0000256" key="1">
    <source>
        <dbReference type="SAM" id="MobiDB-lite"/>
    </source>
</evidence>
<feature type="region of interest" description="Disordered" evidence="1">
    <location>
        <begin position="1"/>
        <end position="23"/>
    </location>
</feature>
<dbReference type="InterPro" id="IPR056009">
    <property type="entry name" value="DUF7587"/>
</dbReference>
<dbReference type="PANTHER" id="PTHR40781:SF1">
    <property type="match status" value="1"/>
</dbReference>
<reference key="1">
    <citation type="journal article" date="2014" name="PLoS Genet.">
        <title>Signature Gene Expression Reveals Novel Clues to the Molecular Mechanisms of Dimorphic Transition in Penicillium marneffei.</title>
        <authorList>
            <person name="Yang E."/>
            <person name="Wang G."/>
            <person name="Cai J."/>
            <person name="Woo P.C."/>
            <person name="Lau S.K."/>
            <person name="Yuen K.-Y."/>
            <person name="Chow W.-N."/>
            <person name="Lin X."/>
        </authorList>
    </citation>
    <scope>NUCLEOTIDE SEQUENCE [LARGE SCALE GENOMIC DNA]</scope>
    <source>
        <strain>PM1</strain>
    </source>
</reference>
<evidence type="ECO:0000313" key="3">
    <source>
        <dbReference type="EMBL" id="KFX42566.1"/>
    </source>
</evidence>
<feature type="non-terminal residue" evidence="3">
    <location>
        <position position="1"/>
    </location>
</feature>
<dbReference type="AlphaFoldDB" id="A0A093V787"/>
<gene>
    <name evidence="3" type="ORF">GQ26_0430510</name>
</gene>
<reference evidence="3" key="2">
    <citation type="journal article" date="2014" name="PLoS Genet.">
        <title>Signature gene expression reveals novel clues to the molecular mechanisms of dimorphic transition in Penicillium marneffei.</title>
        <authorList>
            <person name="Yang E."/>
            <person name="Wang G."/>
            <person name="Cai J."/>
            <person name="Woo P.C."/>
            <person name="Lau S.K."/>
            <person name="Yuen K.-Y."/>
            <person name="Chow W.-N."/>
            <person name="Lin X."/>
        </authorList>
    </citation>
    <scope>NUCLEOTIDE SEQUENCE</scope>
    <source>
        <strain evidence="3">PM1</strain>
    </source>
</reference>
<proteinExistence type="predicted"/>
<evidence type="ECO:0000259" key="2">
    <source>
        <dbReference type="Pfam" id="PF24494"/>
    </source>
</evidence>
<accession>A0A093V787</accession>
<feature type="domain" description="DUF7587" evidence="2">
    <location>
        <begin position="62"/>
        <end position="206"/>
    </location>
</feature>
<dbReference type="EMBL" id="JPOX01000043">
    <property type="protein sequence ID" value="KFX42566.1"/>
    <property type="molecule type" value="Genomic_DNA"/>
</dbReference>
<dbReference type="PANTHER" id="PTHR40781">
    <property type="match status" value="1"/>
</dbReference>